<evidence type="ECO:0000313" key="2">
    <source>
        <dbReference type="Proteomes" id="UP000006860"/>
    </source>
</evidence>
<proteinExistence type="predicted"/>
<gene>
    <name evidence="1" type="ordered locus">Plabr_0472</name>
</gene>
<dbReference type="HOGENOM" id="CLU_3358238_0_0_0"/>
<name>F0SS88_RUBBR</name>
<reference evidence="2" key="1">
    <citation type="submission" date="2011-02" db="EMBL/GenBank/DDBJ databases">
        <title>The complete genome of Planctomyces brasiliensis DSM 5305.</title>
        <authorList>
            <person name="Lucas S."/>
            <person name="Copeland A."/>
            <person name="Lapidus A."/>
            <person name="Bruce D."/>
            <person name="Goodwin L."/>
            <person name="Pitluck S."/>
            <person name="Kyrpides N."/>
            <person name="Mavromatis K."/>
            <person name="Pagani I."/>
            <person name="Ivanova N."/>
            <person name="Ovchinnikova G."/>
            <person name="Lu M."/>
            <person name="Detter J.C."/>
            <person name="Han C."/>
            <person name="Land M."/>
            <person name="Hauser L."/>
            <person name="Markowitz V."/>
            <person name="Cheng J.-F."/>
            <person name="Hugenholtz P."/>
            <person name="Woyke T."/>
            <person name="Wu D."/>
            <person name="Tindall B."/>
            <person name="Pomrenke H.G."/>
            <person name="Brambilla E."/>
            <person name="Klenk H.-P."/>
            <person name="Eisen J.A."/>
        </authorList>
    </citation>
    <scope>NUCLEOTIDE SEQUENCE [LARGE SCALE GENOMIC DNA]</scope>
    <source>
        <strain evidence="2">ATCC 49424 / DSM 5305 / JCM 21570 / NBRC 103401 / IFAM 1448</strain>
    </source>
</reference>
<dbReference type="AlphaFoldDB" id="F0SS88"/>
<dbReference type="Proteomes" id="UP000006860">
    <property type="component" value="Chromosome"/>
</dbReference>
<protein>
    <submittedName>
        <fullName evidence="1">Uncharacterized protein</fullName>
    </submittedName>
</protein>
<keyword evidence="2" id="KW-1185">Reference proteome</keyword>
<accession>F0SS88</accession>
<dbReference type="KEGG" id="pbs:Plabr_0472"/>
<evidence type="ECO:0000313" key="1">
    <source>
        <dbReference type="EMBL" id="ADY58099.1"/>
    </source>
</evidence>
<organism evidence="1 2">
    <name type="scientific">Rubinisphaera brasiliensis (strain ATCC 49424 / DSM 5305 / JCM 21570 / IAM 15109 / NBRC 103401 / IFAM 1448)</name>
    <name type="common">Planctomyces brasiliensis</name>
    <dbReference type="NCBI Taxonomy" id="756272"/>
    <lineage>
        <taxon>Bacteria</taxon>
        <taxon>Pseudomonadati</taxon>
        <taxon>Planctomycetota</taxon>
        <taxon>Planctomycetia</taxon>
        <taxon>Planctomycetales</taxon>
        <taxon>Planctomycetaceae</taxon>
        <taxon>Rubinisphaera</taxon>
    </lineage>
</organism>
<sequence length="36" mass="4144">MPMKKGEQDHILFSPGLIQANQELRFLLQMTRSTAL</sequence>
<dbReference type="EMBL" id="CP002546">
    <property type="protein sequence ID" value="ADY58099.1"/>
    <property type="molecule type" value="Genomic_DNA"/>
</dbReference>